<dbReference type="InterPro" id="IPR007345">
    <property type="entry name" value="Polysacch_pyruvyl_Trfase"/>
</dbReference>
<protein>
    <recommendedName>
        <fullName evidence="1">Polysaccharide pyruvyl transferase domain-containing protein</fullName>
    </recommendedName>
</protein>
<name>A0A0K1XFS7_9GAMM</name>
<dbReference type="PATRIC" id="fig|1698449.3.peg.1793"/>
<proteinExistence type="predicted"/>
<dbReference type="AlphaFoldDB" id="A0A0K1XFS7"/>
<evidence type="ECO:0000259" key="1">
    <source>
        <dbReference type="Pfam" id="PF04230"/>
    </source>
</evidence>
<feature type="domain" description="Polysaccharide pyruvyl transferase" evidence="1">
    <location>
        <begin position="14"/>
        <end position="308"/>
    </location>
</feature>
<reference evidence="2 3" key="1">
    <citation type="journal article" date="2015" name="Genome Announc.">
        <title>Genome Sequences of Oblitimonas alkaliphila gen. nov. sp. nov. (Proposed), a Novel Bacterium of the Pseudomonadaceae Family.</title>
        <authorList>
            <person name="Lauer A.C."/>
            <person name="Nicholson A.C."/>
            <person name="Humrighouse B.W."/>
            <person name="Emery B."/>
            <person name="Drobish A."/>
            <person name="Juieng P."/>
            <person name="Loparev V."/>
            <person name="McQuiston J.R."/>
        </authorList>
    </citation>
    <scope>NUCLEOTIDE SEQUENCE [LARGE SCALE GENOMIC DNA]</scope>
    <source>
        <strain evidence="2 3">E5571</strain>
    </source>
</reference>
<keyword evidence="3" id="KW-1185">Reference proteome</keyword>
<accession>A0A0K1XFS7</accession>
<sequence length="367" mass="42241">MLNIGLVTINKTVNYGAVLQAYATQVVFSNYGNTVIINYENPFLSEHIKLIRFEWSVRGVLMLVHDLLRLPFRCLALQRFYSFFHNKYNWSAKVNSATIGKLNYEYFICGSDQIWNPDILNSSSEIDPVYFLDFVKNPSSVKASFSSSIGHYNYSAEECLIISKMLDDFKSISVRELDGVDKVRKILPSREVEHTLDPTLLLDKKVWTDLVKNIKYQVPKKEYILIYTVPRSQLLKEAVEYFSKKLNYEVVLVDQMLLPLSNLIDKHIRSAGPLEFLKLFLGARFVITDSFHGTCFSLNFGIPFATINAGKKNNRIKSLFDLLDVDQRLVSSFEDLEKIDTNSASDVSAKLKKVREHSFKYINKIFC</sequence>
<evidence type="ECO:0000313" key="2">
    <source>
        <dbReference type="EMBL" id="AKX60037.1"/>
    </source>
</evidence>
<gene>
    <name evidence="2" type="ORF">AKN88_08920</name>
</gene>
<evidence type="ECO:0000313" key="3">
    <source>
        <dbReference type="Proteomes" id="UP000063953"/>
    </source>
</evidence>
<dbReference type="Pfam" id="PF04230">
    <property type="entry name" value="PS_pyruv_trans"/>
    <property type="match status" value="1"/>
</dbReference>
<dbReference type="EMBL" id="CP012365">
    <property type="protein sequence ID" value="AKX60037.1"/>
    <property type="molecule type" value="Genomic_DNA"/>
</dbReference>
<dbReference type="Proteomes" id="UP000063953">
    <property type="component" value="Chromosome"/>
</dbReference>
<organism evidence="2 3">
    <name type="scientific">Thiopseudomonas alkaliphila</name>
    <dbReference type="NCBI Taxonomy" id="1697053"/>
    <lineage>
        <taxon>Bacteria</taxon>
        <taxon>Pseudomonadati</taxon>
        <taxon>Pseudomonadota</taxon>
        <taxon>Gammaproteobacteria</taxon>
        <taxon>Pseudomonadales</taxon>
        <taxon>Pseudomonadaceae</taxon>
        <taxon>Thiopseudomonas</taxon>
    </lineage>
</organism>